<sequence length="92" mass="10511">MRCCSLQPRPPLLRLRLPAATDRRLRTVLQSGLLRHNEARARKPLRRNAAMQWAPSMIRTAAWLRKPWRPAAVNLTSRLSACTRVINSKGVC</sequence>
<name>Q140Z0_PARXL</name>
<dbReference type="Proteomes" id="UP000001817">
    <property type="component" value="Chromosome 1"/>
</dbReference>
<dbReference type="EMBL" id="CP000270">
    <property type="protein sequence ID" value="ABE30099.1"/>
    <property type="molecule type" value="Genomic_DNA"/>
</dbReference>
<proteinExistence type="predicted"/>
<dbReference type="KEGG" id="bxe:Bxe_A2875"/>
<evidence type="ECO:0000313" key="2">
    <source>
        <dbReference type="Proteomes" id="UP000001817"/>
    </source>
</evidence>
<evidence type="ECO:0000313" key="1">
    <source>
        <dbReference type="EMBL" id="ABE30099.1"/>
    </source>
</evidence>
<reference evidence="1 2" key="1">
    <citation type="journal article" date="2006" name="Proc. Natl. Acad. Sci. U.S.A.">
        <title>Burkholderia xenovorans LB400 harbors a multi-replicon, 9.73-Mbp genome shaped for versatility.</title>
        <authorList>
            <person name="Chain P.S."/>
            <person name="Denef V.J."/>
            <person name="Konstantinidis K.T."/>
            <person name="Vergez L.M."/>
            <person name="Agullo L."/>
            <person name="Reyes V.L."/>
            <person name="Hauser L."/>
            <person name="Cordova M."/>
            <person name="Gomez L."/>
            <person name="Gonzalez M."/>
            <person name="Land M."/>
            <person name="Lao V."/>
            <person name="Larimer F."/>
            <person name="LiPuma J.J."/>
            <person name="Mahenthiralingam E."/>
            <person name="Malfatti S.A."/>
            <person name="Marx C.J."/>
            <person name="Parnell J.J."/>
            <person name="Ramette A."/>
            <person name="Richardson P."/>
            <person name="Seeger M."/>
            <person name="Smith D."/>
            <person name="Spilker T."/>
            <person name="Sul W.J."/>
            <person name="Tsoi T.V."/>
            <person name="Ulrich L.E."/>
            <person name="Zhulin I.B."/>
            <person name="Tiedje J.M."/>
        </authorList>
    </citation>
    <scope>NUCLEOTIDE SEQUENCE [LARGE SCALE GENOMIC DNA]</scope>
    <source>
        <strain evidence="1 2">LB400</strain>
    </source>
</reference>
<gene>
    <name evidence="1" type="ORF">Bxe_A2875</name>
</gene>
<dbReference type="AlphaFoldDB" id="Q140Z0"/>
<keyword evidence="2" id="KW-1185">Reference proteome</keyword>
<organism evidence="1 2">
    <name type="scientific">Paraburkholderia xenovorans (strain LB400)</name>
    <dbReference type="NCBI Taxonomy" id="266265"/>
    <lineage>
        <taxon>Bacteria</taxon>
        <taxon>Pseudomonadati</taxon>
        <taxon>Pseudomonadota</taxon>
        <taxon>Betaproteobacteria</taxon>
        <taxon>Burkholderiales</taxon>
        <taxon>Burkholderiaceae</taxon>
        <taxon>Paraburkholderia</taxon>
    </lineage>
</organism>
<protein>
    <submittedName>
        <fullName evidence="1">Uncharacterized protein</fullName>
    </submittedName>
</protein>
<accession>Q140Z0</accession>